<dbReference type="RefSeq" id="WP_109628890.1">
    <property type="nucleotide sequence ID" value="NZ_QGHB01000001.1"/>
</dbReference>
<feature type="compositionally biased region" description="Low complexity" evidence="1">
    <location>
        <begin position="123"/>
        <end position="137"/>
    </location>
</feature>
<proteinExistence type="predicted"/>
<keyword evidence="2" id="KW-1133">Transmembrane helix</keyword>
<dbReference type="EMBL" id="QGHB01000001">
    <property type="protein sequence ID" value="PWK90125.1"/>
    <property type="molecule type" value="Genomic_DNA"/>
</dbReference>
<evidence type="ECO:0000256" key="2">
    <source>
        <dbReference type="SAM" id="Phobius"/>
    </source>
</evidence>
<evidence type="ECO:0000313" key="3">
    <source>
        <dbReference type="EMBL" id="PWK90125.1"/>
    </source>
</evidence>
<evidence type="ECO:0000256" key="1">
    <source>
        <dbReference type="SAM" id="MobiDB-lite"/>
    </source>
</evidence>
<dbReference type="Proteomes" id="UP000246005">
    <property type="component" value="Unassembled WGS sequence"/>
</dbReference>
<organism evidence="3 4">
    <name type="scientific">Lentzea atacamensis</name>
    <dbReference type="NCBI Taxonomy" id="531938"/>
    <lineage>
        <taxon>Bacteria</taxon>
        <taxon>Bacillati</taxon>
        <taxon>Actinomycetota</taxon>
        <taxon>Actinomycetes</taxon>
        <taxon>Pseudonocardiales</taxon>
        <taxon>Pseudonocardiaceae</taxon>
        <taxon>Lentzea</taxon>
    </lineage>
</organism>
<protein>
    <submittedName>
        <fullName evidence="3">Uncharacterized protein</fullName>
    </submittedName>
</protein>
<name>A0A316ISK9_9PSEU</name>
<keyword evidence="2" id="KW-0472">Membrane</keyword>
<gene>
    <name evidence="3" type="ORF">C8D88_101137</name>
</gene>
<accession>A0A316ISK9</accession>
<feature type="region of interest" description="Disordered" evidence="1">
    <location>
        <begin position="110"/>
        <end position="144"/>
    </location>
</feature>
<sequence>MSDLRTLHDAFAELDRRADAAAAGTAPIVRPQRAVRLVPVAATVVAVAGLVAGAVWLVPGDPGTHAASPPATSSIGPSTTTARDPIPTSPDDLIARFKVVLGDTATFEAEQKMGVPAPRPSKQPGTAQPGTGATATPLEGPSIGSFIAGTLTSARGAGRFGLMMQPSESEPSDWCKLSRKKDCVVSTLPDGSRLATGTARPAPGAESYFAGLKRPDGTMIVMDVSNQEDPAGAVPESPGGRIYSPQPPLTFEQLKAIVTSDKW</sequence>
<reference evidence="3 4" key="1">
    <citation type="submission" date="2018-05" db="EMBL/GenBank/DDBJ databases">
        <title>Genomic Encyclopedia of Type Strains, Phase IV (KMG-IV): sequencing the most valuable type-strain genomes for metagenomic binning, comparative biology and taxonomic classification.</title>
        <authorList>
            <person name="Goeker M."/>
        </authorList>
    </citation>
    <scope>NUCLEOTIDE SEQUENCE [LARGE SCALE GENOMIC DNA]</scope>
    <source>
        <strain evidence="3 4">DSM 45480</strain>
    </source>
</reference>
<comment type="caution">
    <text evidence="3">The sequence shown here is derived from an EMBL/GenBank/DDBJ whole genome shotgun (WGS) entry which is preliminary data.</text>
</comment>
<keyword evidence="2" id="KW-0812">Transmembrane</keyword>
<feature type="transmembrane region" description="Helical" evidence="2">
    <location>
        <begin position="37"/>
        <end position="58"/>
    </location>
</feature>
<feature type="region of interest" description="Disordered" evidence="1">
    <location>
        <begin position="64"/>
        <end position="89"/>
    </location>
</feature>
<dbReference type="AlphaFoldDB" id="A0A316ISK9"/>
<feature type="compositionally biased region" description="Polar residues" evidence="1">
    <location>
        <begin position="70"/>
        <end position="82"/>
    </location>
</feature>
<evidence type="ECO:0000313" key="4">
    <source>
        <dbReference type="Proteomes" id="UP000246005"/>
    </source>
</evidence>